<dbReference type="RefSeq" id="WP_259525522.1">
    <property type="nucleotide sequence ID" value="NZ_JANLCK010000002.1"/>
</dbReference>
<feature type="transmembrane region" description="Helical" evidence="1">
    <location>
        <begin position="57"/>
        <end position="74"/>
    </location>
</feature>
<evidence type="ECO:0000256" key="1">
    <source>
        <dbReference type="SAM" id="Phobius"/>
    </source>
</evidence>
<keyword evidence="1" id="KW-0812">Transmembrane</keyword>
<feature type="transmembrane region" description="Helical" evidence="1">
    <location>
        <begin position="80"/>
        <end position="97"/>
    </location>
</feature>
<accession>A0AA42BTD2</accession>
<dbReference type="AlphaFoldDB" id="A0AA42BTD2"/>
<dbReference type="InterPro" id="IPR009200">
    <property type="entry name" value="DUF1269_membrane"/>
</dbReference>
<name>A0AA42BTD2_9MICO</name>
<protein>
    <submittedName>
        <fullName evidence="2">DUF1269 domain-containing protein</fullName>
    </submittedName>
</protein>
<dbReference type="EMBL" id="JANLCK010000002">
    <property type="protein sequence ID" value="MCS5725046.1"/>
    <property type="molecule type" value="Genomic_DNA"/>
</dbReference>
<dbReference type="Pfam" id="PF06897">
    <property type="entry name" value="DUF1269"/>
    <property type="match status" value="1"/>
</dbReference>
<reference evidence="2" key="1">
    <citation type="submission" date="2022-08" db="EMBL/GenBank/DDBJ databases">
        <authorList>
            <person name="Deng Y."/>
            <person name="Han X.-F."/>
            <person name="Zhang Y.-Q."/>
        </authorList>
    </citation>
    <scope>NUCLEOTIDE SEQUENCE</scope>
    <source>
        <strain evidence="2">CPCC 203407</strain>
    </source>
</reference>
<organism evidence="2 3">
    <name type="scientific">Herbiconiux oxytropis</name>
    <dbReference type="NCBI Taxonomy" id="2970915"/>
    <lineage>
        <taxon>Bacteria</taxon>
        <taxon>Bacillati</taxon>
        <taxon>Actinomycetota</taxon>
        <taxon>Actinomycetes</taxon>
        <taxon>Micrococcales</taxon>
        <taxon>Microbacteriaceae</taxon>
        <taxon>Herbiconiux</taxon>
    </lineage>
</organism>
<keyword evidence="3" id="KW-1185">Reference proteome</keyword>
<evidence type="ECO:0000313" key="2">
    <source>
        <dbReference type="EMBL" id="MCS5725046.1"/>
    </source>
</evidence>
<comment type="caution">
    <text evidence="2">The sequence shown here is derived from an EMBL/GenBank/DDBJ whole genome shotgun (WGS) entry which is preliminary data.</text>
</comment>
<keyword evidence="1" id="KW-1133">Transmembrane helix</keyword>
<evidence type="ECO:0000313" key="3">
    <source>
        <dbReference type="Proteomes" id="UP001165587"/>
    </source>
</evidence>
<keyword evidence="1" id="KW-0472">Membrane</keyword>
<gene>
    <name evidence="2" type="ORF">N1028_03970</name>
</gene>
<sequence>MTERNLVLVVGAYDDPAAAERDFAAVRALDDTSVVAAVVLSRSEDGRVRVEEHGGRLIAVGTALGAVAGLAVGLFAPPLLLLGVVGAGAGAGVSALVKRHEENTIGVDAEEWLPAGSSAIVVVLDDVYLDRVDAAIEHATKKLDKAIDHGDYRAVAKAVDEGDKKILDALMR</sequence>
<proteinExistence type="predicted"/>
<dbReference type="Proteomes" id="UP001165587">
    <property type="component" value="Unassembled WGS sequence"/>
</dbReference>